<dbReference type="EMBL" id="JACHFV010000016">
    <property type="protein sequence ID" value="MBB5296996.1"/>
    <property type="molecule type" value="Genomic_DNA"/>
</dbReference>
<reference evidence="2 3" key="1">
    <citation type="submission" date="2019-04" db="EMBL/GenBank/DDBJ databases">
        <title>Deinococcus metalilatus MA1002 mutant No.5.</title>
        <authorList>
            <person name="Park W."/>
            <person name="Park C."/>
        </authorList>
    </citation>
    <scope>NUCLEOTIDE SEQUENCE [LARGE SCALE GENOMIC DNA]</scope>
    <source>
        <strain evidence="2 3">MA1002-m5</strain>
    </source>
</reference>
<evidence type="ECO:0000313" key="4">
    <source>
        <dbReference type="Proteomes" id="UP000536909"/>
    </source>
</evidence>
<dbReference type="Gene3D" id="3.40.50.720">
    <property type="entry name" value="NAD(P)-binding Rossmann-like Domain"/>
    <property type="match status" value="1"/>
</dbReference>
<dbReference type="Pfam" id="PF00106">
    <property type="entry name" value="adh_short"/>
    <property type="match status" value="1"/>
</dbReference>
<dbReference type="Proteomes" id="UP000536909">
    <property type="component" value="Unassembled WGS sequence"/>
</dbReference>
<name>A0AAJ5JXL8_9DEIO</name>
<gene>
    <name evidence="2" type="ORF">FCS05_16665</name>
    <name evidence="1" type="ORF">HNQ10_003856</name>
</gene>
<dbReference type="RefSeq" id="WP_129118077.1">
    <property type="nucleotide sequence ID" value="NZ_BSUI01000014.1"/>
</dbReference>
<sequence>MSEGATAVPKPLAGKVALVTGASRGLGRAVALELAASGAHVIVTARSTRGHSTLAALPRTTVDDTADAIRAAGGQATPLRCDHTDPTQVEAVIEHIADTHGRLDVLVNNAWGAHEGGAGAGGGPEVWDEPLEGLRNMLLAGAYSDYVTSLLALKHLMGGQGHGLIVSTTWHTDEPPGWLPYEVSKAAKNRLVYALGHKLRDRGVTVVGVAPGWMRTEVMLQHHTEQELAGQTETPHYAARGIVALALDPQVSRHTGRILDVGELADLYGITDLDGTQPHWYAEHQRKKQVE</sequence>
<accession>A0AAJ5JXL8</accession>
<evidence type="ECO:0000313" key="1">
    <source>
        <dbReference type="EMBL" id="MBB5296996.1"/>
    </source>
</evidence>
<proteinExistence type="predicted"/>
<keyword evidence="4" id="KW-1185">Reference proteome</keyword>
<dbReference type="PANTHER" id="PTHR44147:SF2">
    <property type="entry name" value="DEHYDROGENASE_REDUCTASE SDR FAMILY MEMBER 1"/>
    <property type="match status" value="1"/>
</dbReference>
<dbReference type="SUPFAM" id="SSF51735">
    <property type="entry name" value="NAD(P)-binding Rossmann-fold domains"/>
    <property type="match status" value="1"/>
</dbReference>
<dbReference type="AlphaFoldDB" id="A0AAJ5JXL8"/>
<protein>
    <submittedName>
        <fullName evidence="1">NAD(P)-dependent dehydrogenase (Short-subunit alcohol dehydrogenase family)</fullName>
    </submittedName>
    <submittedName>
        <fullName evidence="2">SDR family NAD(P)-dependent oxidoreductase</fullName>
    </submittedName>
</protein>
<dbReference type="InterPro" id="IPR002347">
    <property type="entry name" value="SDR_fam"/>
</dbReference>
<comment type="caution">
    <text evidence="2">The sequence shown here is derived from an EMBL/GenBank/DDBJ whole genome shotgun (WGS) entry which is preliminary data.</text>
</comment>
<evidence type="ECO:0000313" key="3">
    <source>
        <dbReference type="Proteomes" id="UP000308000"/>
    </source>
</evidence>
<dbReference type="Proteomes" id="UP000308000">
    <property type="component" value="Unassembled WGS sequence"/>
</dbReference>
<dbReference type="EMBL" id="VBRC01000014">
    <property type="protein sequence ID" value="TLK23010.1"/>
    <property type="molecule type" value="Genomic_DNA"/>
</dbReference>
<evidence type="ECO:0000313" key="2">
    <source>
        <dbReference type="EMBL" id="TLK23010.1"/>
    </source>
</evidence>
<organism evidence="2 3">
    <name type="scientific">Deinococcus metallilatus</name>
    <dbReference type="NCBI Taxonomy" id="1211322"/>
    <lineage>
        <taxon>Bacteria</taxon>
        <taxon>Thermotogati</taxon>
        <taxon>Deinococcota</taxon>
        <taxon>Deinococci</taxon>
        <taxon>Deinococcales</taxon>
        <taxon>Deinococcaceae</taxon>
        <taxon>Deinococcus</taxon>
    </lineage>
</organism>
<dbReference type="PRINTS" id="PR00081">
    <property type="entry name" value="GDHRDH"/>
</dbReference>
<dbReference type="PANTHER" id="PTHR44147">
    <property type="entry name" value="DEHYDROGENASE/REDUCTASE SDR FAMILY MEMBER 1"/>
    <property type="match status" value="1"/>
</dbReference>
<dbReference type="InterPro" id="IPR036291">
    <property type="entry name" value="NAD(P)-bd_dom_sf"/>
</dbReference>
<reference evidence="1 4" key="2">
    <citation type="submission" date="2020-08" db="EMBL/GenBank/DDBJ databases">
        <title>Genomic Encyclopedia of Type Strains, Phase IV (KMG-IV): sequencing the most valuable type-strain genomes for metagenomic binning, comparative biology and taxonomic classification.</title>
        <authorList>
            <person name="Goeker M."/>
        </authorList>
    </citation>
    <scope>NUCLEOTIDE SEQUENCE [LARGE SCALE GENOMIC DNA]</scope>
    <source>
        <strain evidence="1 4">DSM 105434</strain>
    </source>
</reference>